<protein>
    <submittedName>
        <fullName evidence="2">Uncharacterized protein</fullName>
    </submittedName>
</protein>
<reference evidence="2" key="1">
    <citation type="journal article" date="2014" name="Int. J. Syst. Evol. Microbiol.">
        <title>Complete genome sequence of Corynebacterium casei LMG S-19264T (=DSM 44701T), isolated from a smear-ripened cheese.</title>
        <authorList>
            <consortium name="US DOE Joint Genome Institute (JGI-PGF)"/>
            <person name="Walter F."/>
            <person name="Albersmeier A."/>
            <person name="Kalinowski J."/>
            <person name="Ruckert C."/>
        </authorList>
    </citation>
    <scope>NUCLEOTIDE SEQUENCE</scope>
    <source>
        <strain evidence="2">CGMCC 4.5737</strain>
    </source>
</reference>
<feature type="region of interest" description="Disordered" evidence="1">
    <location>
        <begin position="1"/>
        <end position="26"/>
    </location>
</feature>
<keyword evidence="3" id="KW-1185">Reference proteome</keyword>
<name>A0A8J3CGN8_9PSEU</name>
<evidence type="ECO:0000313" key="3">
    <source>
        <dbReference type="Proteomes" id="UP000637578"/>
    </source>
</evidence>
<dbReference type="Proteomes" id="UP000637578">
    <property type="component" value="Unassembled WGS sequence"/>
</dbReference>
<accession>A0A8J3CGN8</accession>
<sequence>MVAEDTNPSQLLGPVSPPTEVAGSGECGECRRFRRTRSPGGSVDVRAHRPMRVPYVMVPLPSRAISNAGRVVCPLNLTIVPVSPLLVRITGTAGSLLIRATNTGIPPNRVISTGVLPFGTISSPVALSTRGIRAPSPLRNRGIGGTA</sequence>
<proteinExistence type="predicted"/>
<gene>
    <name evidence="2" type="ORF">GCM10012275_31740</name>
</gene>
<reference evidence="2" key="2">
    <citation type="submission" date="2020-09" db="EMBL/GenBank/DDBJ databases">
        <authorList>
            <person name="Sun Q."/>
            <person name="Zhou Y."/>
        </authorList>
    </citation>
    <scope>NUCLEOTIDE SEQUENCE</scope>
    <source>
        <strain evidence="2">CGMCC 4.5737</strain>
    </source>
</reference>
<evidence type="ECO:0000313" key="2">
    <source>
        <dbReference type="EMBL" id="GGM58194.1"/>
    </source>
</evidence>
<dbReference type="EMBL" id="BMMK01000013">
    <property type="protein sequence ID" value="GGM58194.1"/>
    <property type="molecule type" value="Genomic_DNA"/>
</dbReference>
<dbReference type="AlphaFoldDB" id="A0A8J3CGN8"/>
<evidence type="ECO:0000256" key="1">
    <source>
        <dbReference type="SAM" id="MobiDB-lite"/>
    </source>
</evidence>
<comment type="caution">
    <text evidence="2">The sequence shown here is derived from an EMBL/GenBank/DDBJ whole genome shotgun (WGS) entry which is preliminary data.</text>
</comment>
<organism evidence="2 3">
    <name type="scientific">Longimycelium tulufanense</name>
    <dbReference type="NCBI Taxonomy" id="907463"/>
    <lineage>
        <taxon>Bacteria</taxon>
        <taxon>Bacillati</taxon>
        <taxon>Actinomycetota</taxon>
        <taxon>Actinomycetes</taxon>
        <taxon>Pseudonocardiales</taxon>
        <taxon>Pseudonocardiaceae</taxon>
        <taxon>Longimycelium</taxon>
    </lineage>
</organism>
<feature type="compositionally biased region" description="Polar residues" evidence="1">
    <location>
        <begin position="1"/>
        <end position="10"/>
    </location>
</feature>